<protein>
    <submittedName>
        <fullName evidence="1">Uncharacterized protein</fullName>
    </submittedName>
</protein>
<evidence type="ECO:0000313" key="1">
    <source>
        <dbReference type="EMBL" id="KKL68738.1"/>
    </source>
</evidence>
<accession>A0A0F9E3X6</accession>
<organism evidence="1">
    <name type="scientific">marine sediment metagenome</name>
    <dbReference type="NCBI Taxonomy" id="412755"/>
    <lineage>
        <taxon>unclassified sequences</taxon>
        <taxon>metagenomes</taxon>
        <taxon>ecological metagenomes</taxon>
    </lineage>
</organism>
<reference evidence="1" key="1">
    <citation type="journal article" date="2015" name="Nature">
        <title>Complex archaea that bridge the gap between prokaryotes and eukaryotes.</title>
        <authorList>
            <person name="Spang A."/>
            <person name="Saw J.H."/>
            <person name="Jorgensen S.L."/>
            <person name="Zaremba-Niedzwiedzka K."/>
            <person name="Martijn J."/>
            <person name="Lind A.E."/>
            <person name="van Eijk R."/>
            <person name="Schleper C."/>
            <person name="Guy L."/>
            <person name="Ettema T.J."/>
        </authorList>
    </citation>
    <scope>NUCLEOTIDE SEQUENCE</scope>
</reference>
<dbReference type="AlphaFoldDB" id="A0A0F9E3X6"/>
<name>A0A0F9E3X6_9ZZZZ</name>
<gene>
    <name evidence="1" type="ORF">LCGC14_2121960</name>
</gene>
<dbReference type="EMBL" id="LAZR01026440">
    <property type="protein sequence ID" value="KKL68738.1"/>
    <property type="molecule type" value="Genomic_DNA"/>
</dbReference>
<sequence length="49" mass="5425">MAKYILVYNFEQWIDLIATLGEMKPPRDCGPGSNIGVTVELDGAVKENK</sequence>
<comment type="caution">
    <text evidence="1">The sequence shown here is derived from an EMBL/GenBank/DDBJ whole genome shotgun (WGS) entry which is preliminary data.</text>
</comment>
<proteinExistence type="predicted"/>